<dbReference type="HAMAP" id="MF_00181">
    <property type="entry name" value="Cytosol_peptidase_M17"/>
    <property type="match status" value="1"/>
</dbReference>
<dbReference type="Pfam" id="PF00883">
    <property type="entry name" value="Peptidase_M17"/>
    <property type="match status" value="1"/>
</dbReference>
<keyword evidence="4 8" id="KW-0031">Aminopeptidase</keyword>
<gene>
    <name evidence="8" type="primary">pepA</name>
    <name evidence="10" type="ORF">EII35_02635</name>
</gene>
<evidence type="ECO:0000256" key="5">
    <source>
        <dbReference type="ARBA" id="ARBA00022670"/>
    </source>
</evidence>
<dbReference type="EMBL" id="RQYT01000003">
    <property type="protein sequence ID" value="RRD50963.1"/>
    <property type="molecule type" value="Genomic_DNA"/>
</dbReference>
<dbReference type="EC" id="3.4.11.10" evidence="8"/>
<evidence type="ECO:0000256" key="4">
    <source>
        <dbReference type="ARBA" id="ARBA00022438"/>
    </source>
</evidence>
<comment type="similarity">
    <text evidence="3 8">Belongs to the peptidase M17 family.</text>
</comment>
<dbReference type="PANTHER" id="PTHR11963">
    <property type="entry name" value="LEUCINE AMINOPEPTIDASE-RELATED"/>
    <property type="match status" value="1"/>
</dbReference>
<feature type="binding site" evidence="8">
    <location>
        <position position="345"/>
    </location>
    <ligand>
        <name>Mn(2+)</name>
        <dbReference type="ChEBI" id="CHEBI:29035"/>
        <label>1</label>
    </ligand>
</feature>
<dbReference type="Proteomes" id="UP000280935">
    <property type="component" value="Unassembled WGS sequence"/>
</dbReference>
<dbReference type="InterPro" id="IPR008283">
    <property type="entry name" value="Peptidase_M17_N"/>
</dbReference>
<dbReference type="EC" id="3.4.11.1" evidence="8"/>
<feature type="binding site" evidence="8">
    <location>
        <position position="263"/>
    </location>
    <ligand>
        <name>Mn(2+)</name>
        <dbReference type="ChEBI" id="CHEBI:29035"/>
        <label>2</label>
    </ligand>
</feature>
<feature type="active site" evidence="8">
    <location>
        <position position="349"/>
    </location>
</feature>
<comment type="subcellular location">
    <subcellularLocation>
        <location evidence="8">Cytoplasm</location>
    </subcellularLocation>
</comment>
<dbReference type="CDD" id="cd00433">
    <property type="entry name" value="Peptidase_M17"/>
    <property type="match status" value="1"/>
</dbReference>
<dbReference type="Gene3D" id="3.40.220.10">
    <property type="entry name" value="Leucine Aminopeptidase, subunit E, domain 1"/>
    <property type="match status" value="1"/>
</dbReference>
<protein>
    <recommendedName>
        <fullName evidence="8">Probable cytosol aminopeptidase</fullName>
        <ecNumber evidence="8">3.4.11.1</ecNumber>
    </recommendedName>
    <alternativeName>
        <fullName evidence="8">Leucine aminopeptidase</fullName>
        <shortName evidence="8">LAP</shortName>
        <ecNumber evidence="8">3.4.11.10</ecNumber>
    </alternativeName>
    <alternativeName>
        <fullName evidence="8">Leucyl aminopeptidase</fullName>
    </alternativeName>
</protein>
<dbReference type="InterPro" id="IPR023042">
    <property type="entry name" value="Peptidase_M17_leu_NH2_pept"/>
</dbReference>
<feature type="active site" evidence="8">
    <location>
        <position position="275"/>
    </location>
</feature>
<keyword evidence="6 8" id="KW-0378">Hydrolase</keyword>
<dbReference type="GO" id="GO:0006508">
    <property type="term" value="P:proteolysis"/>
    <property type="evidence" value="ECO:0007669"/>
    <property type="project" value="UniProtKB-KW"/>
</dbReference>
<evidence type="ECO:0000256" key="6">
    <source>
        <dbReference type="ARBA" id="ARBA00022801"/>
    </source>
</evidence>
<dbReference type="OrthoDB" id="9809354at2"/>
<proteinExistence type="inferred from homology"/>
<comment type="function">
    <text evidence="7 8">Presumably involved in the processing and regular turnover of intracellular proteins. Catalyzes the removal of unsubstituted N-terminal amino acids from various peptides.</text>
</comment>
<organism evidence="10 11">
    <name type="scientific">Arachnia propionica</name>
    <dbReference type="NCBI Taxonomy" id="1750"/>
    <lineage>
        <taxon>Bacteria</taxon>
        <taxon>Bacillati</taxon>
        <taxon>Actinomycetota</taxon>
        <taxon>Actinomycetes</taxon>
        <taxon>Propionibacteriales</taxon>
        <taxon>Propionibacteriaceae</taxon>
        <taxon>Arachnia</taxon>
    </lineage>
</organism>
<sequence>MSKNIPQLSTARTPSKNSDVLVLGLTSVGDDPTLVGASPELLKAWSKTFPQDLLATATGLGARSRQGAVTLLPSLAGQRIAVVGLGDVDVTPAAVRDACGVALRTIAAAEGASDWKVSVSLELNDPELGQAAAEGALLGAYRRPKVTGSPEAHPIREIELVATQSAVAKAVDTAKVVAAAVSQARDWINTPPNLLYPETFAEAARSCVAGQKVSVEILDEKALVKGGYGGLLAVGGGSSRGPRLVRLSWAPRGAKAHLALVGKGITFDSGGLDIKPAGQMAGMTADMSGAAAVIAATQAIAALDLPVKVTAYAALAENLPSGTSYRSSDVLTMFDGTTVENGNTDAEGRLVMADALGRARRDEPDLIVDVATLTGACMVALGTRISGLMASDDATADRLLDAAEVADEAFWHLPITEDIREALKSDAADMRSTGKNRWGGALTAGAFLQHFVGDTPWAHLDIAGPAFNEDAPWGCTPKGGTGVAVRTLVALAKGMGRG</sequence>
<dbReference type="InterPro" id="IPR011356">
    <property type="entry name" value="Leucine_aapep/pepB"/>
</dbReference>
<feature type="binding site" evidence="8">
    <location>
        <position position="286"/>
    </location>
    <ligand>
        <name>Mn(2+)</name>
        <dbReference type="ChEBI" id="CHEBI:29035"/>
        <label>2</label>
    </ligand>
</feature>
<feature type="binding site" evidence="8">
    <location>
        <position position="347"/>
    </location>
    <ligand>
        <name>Mn(2+)</name>
        <dbReference type="ChEBI" id="CHEBI:29035"/>
        <label>1</label>
    </ligand>
</feature>
<evidence type="ECO:0000256" key="3">
    <source>
        <dbReference type="ARBA" id="ARBA00009528"/>
    </source>
</evidence>
<evidence type="ECO:0000256" key="1">
    <source>
        <dbReference type="ARBA" id="ARBA00000135"/>
    </source>
</evidence>
<keyword evidence="5 8" id="KW-0645">Protease</keyword>
<dbReference type="SUPFAM" id="SSF53187">
    <property type="entry name" value="Zn-dependent exopeptidases"/>
    <property type="match status" value="1"/>
</dbReference>
<dbReference type="Gene3D" id="3.40.630.10">
    <property type="entry name" value="Zn peptidases"/>
    <property type="match status" value="1"/>
</dbReference>
<evidence type="ECO:0000256" key="8">
    <source>
        <dbReference type="HAMAP-Rule" id="MF_00181"/>
    </source>
</evidence>
<keyword evidence="8" id="KW-0963">Cytoplasm</keyword>
<keyword evidence="8" id="KW-0464">Manganese</keyword>
<feature type="binding site" evidence="8">
    <location>
        <position position="268"/>
    </location>
    <ligand>
        <name>Mn(2+)</name>
        <dbReference type="ChEBI" id="CHEBI:29035"/>
        <label>1</label>
    </ligand>
</feature>
<dbReference type="RefSeq" id="WP_125226911.1">
    <property type="nucleotide sequence ID" value="NZ_RQYT01000003.1"/>
</dbReference>
<evidence type="ECO:0000256" key="7">
    <source>
        <dbReference type="ARBA" id="ARBA00049972"/>
    </source>
</evidence>
<feature type="binding site" evidence="8">
    <location>
        <position position="347"/>
    </location>
    <ligand>
        <name>Mn(2+)</name>
        <dbReference type="ChEBI" id="CHEBI:29035"/>
        <label>2</label>
    </ligand>
</feature>
<reference evidence="10 11" key="1">
    <citation type="submission" date="2018-11" db="EMBL/GenBank/DDBJ databases">
        <title>Genomes From Bacteria Associated with the Canine Oral Cavity: a Test Case for Automated Genome-Based Taxonomic Assignment.</title>
        <authorList>
            <person name="Coil D.A."/>
            <person name="Jospin G."/>
            <person name="Darling A.E."/>
            <person name="Wallis C."/>
            <person name="Davis I.J."/>
            <person name="Harris S."/>
            <person name="Eisen J.A."/>
            <person name="Holcombe L.J."/>
            <person name="O'Flynn C."/>
        </authorList>
    </citation>
    <scope>NUCLEOTIDE SEQUENCE [LARGE SCALE GENOMIC DNA]</scope>
    <source>
        <strain evidence="10 11">OH2822_COT-296</strain>
    </source>
</reference>
<keyword evidence="8" id="KW-0479">Metal-binding</keyword>
<dbReference type="InterPro" id="IPR043472">
    <property type="entry name" value="Macro_dom-like"/>
</dbReference>
<dbReference type="GO" id="GO:0005737">
    <property type="term" value="C:cytoplasm"/>
    <property type="evidence" value="ECO:0007669"/>
    <property type="project" value="UniProtKB-SubCell"/>
</dbReference>
<evidence type="ECO:0000313" key="10">
    <source>
        <dbReference type="EMBL" id="RRD50963.1"/>
    </source>
</evidence>
<feature type="binding site" evidence="8">
    <location>
        <position position="268"/>
    </location>
    <ligand>
        <name>Mn(2+)</name>
        <dbReference type="ChEBI" id="CHEBI:29035"/>
        <label>2</label>
    </ligand>
</feature>
<name>A0A3P1X2J3_9ACTN</name>
<dbReference type="PROSITE" id="PS00631">
    <property type="entry name" value="CYTOSOL_AP"/>
    <property type="match status" value="1"/>
</dbReference>
<dbReference type="InterPro" id="IPR000819">
    <property type="entry name" value="Peptidase_M17_C"/>
</dbReference>
<comment type="catalytic activity">
    <reaction evidence="2 8">
        <text>Release of an N-terminal amino acid, preferentially leucine, but not glutamic or aspartic acids.</text>
        <dbReference type="EC" id="3.4.11.10"/>
    </reaction>
</comment>
<dbReference type="AlphaFoldDB" id="A0A3P1X2J3"/>
<evidence type="ECO:0000256" key="2">
    <source>
        <dbReference type="ARBA" id="ARBA00000967"/>
    </source>
</evidence>
<evidence type="ECO:0000259" key="9">
    <source>
        <dbReference type="PROSITE" id="PS00631"/>
    </source>
</evidence>
<dbReference type="GO" id="GO:0030145">
    <property type="term" value="F:manganese ion binding"/>
    <property type="evidence" value="ECO:0007669"/>
    <property type="project" value="UniProtKB-UniRule"/>
</dbReference>
<feature type="domain" description="Cytosol aminopeptidase" evidence="9">
    <location>
        <begin position="343"/>
        <end position="350"/>
    </location>
</feature>
<dbReference type="SUPFAM" id="SSF52949">
    <property type="entry name" value="Macro domain-like"/>
    <property type="match status" value="1"/>
</dbReference>
<comment type="cofactor">
    <cofactor evidence="8">
        <name>Mn(2+)</name>
        <dbReference type="ChEBI" id="CHEBI:29035"/>
    </cofactor>
    <text evidence="8">Binds 2 manganese ions per subunit.</text>
</comment>
<comment type="catalytic activity">
    <reaction evidence="1 8">
        <text>Release of an N-terminal amino acid, Xaa-|-Yaa-, in which Xaa is preferably Leu, but may be other amino acids including Pro although not Arg or Lys, and Yaa may be Pro. Amino acid amides and methyl esters are also readily hydrolyzed, but rates on arylamides are exceedingly low.</text>
        <dbReference type="EC" id="3.4.11.1"/>
    </reaction>
</comment>
<dbReference type="GO" id="GO:0070006">
    <property type="term" value="F:metalloaminopeptidase activity"/>
    <property type="evidence" value="ECO:0007669"/>
    <property type="project" value="InterPro"/>
</dbReference>
<accession>A0A3P1X2J3</accession>
<dbReference type="NCBIfam" id="NF002073">
    <property type="entry name" value="PRK00913.1-2"/>
    <property type="match status" value="1"/>
</dbReference>
<dbReference type="PRINTS" id="PR00481">
    <property type="entry name" value="LAMNOPPTDASE"/>
</dbReference>
<evidence type="ECO:0000313" key="11">
    <source>
        <dbReference type="Proteomes" id="UP000280935"/>
    </source>
</evidence>
<comment type="caution">
    <text evidence="10">The sequence shown here is derived from an EMBL/GenBank/DDBJ whole genome shotgun (WGS) entry which is preliminary data.</text>
</comment>
<dbReference type="PANTHER" id="PTHR11963:SF23">
    <property type="entry name" value="CYTOSOL AMINOPEPTIDASE"/>
    <property type="match status" value="1"/>
</dbReference>
<dbReference type="Pfam" id="PF02789">
    <property type="entry name" value="Peptidase_M17_N"/>
    <property type="match status" value="1"/>
</dbReference>